<organism evidence="7 8">
    <name type="scientific">Brachionus plicatilis</name>
    <name type="common">Marine rotifer</name>
    <name type="synonym">Brachionus muelleri</name>
    <dbReference type="NCBI Taxonomy" id="10195"/>
    <lineage>
        <taxon>Eukaryota</taxon>
        <taxon>Metazoa</taxon>
        <taxon>Spiralia</taxon>
        <taxon>Gnathifera</taxon>
        <taxon>Rotifera</taxon>
        <taxon>Eurotatoria</taxon>
        <taxon>Monogononta</taxon>
        <taxon>Pseudotrocha</taxon>
        <taxon>Ploima</taxon>
        <taxon>Brachionidae</taxon>
        <taxon>Brachionus</taxon>
    </lineage>
</organism>
<accession>A0A3M7Q267</accession>
<dbReference type="Gene3D" id="3.30.2180.10">
    <property type="entry name" value="ATP12-like"/>
    <property type="match status" value="1"/>
</dbReference>
<dbReference type="InterPro" id="IPR042272">
    <property type="entry name" value="ATP12_ATP_synth-F1-assembly_N"/>
</dbReference>
<evidence type="ECO:0000313" key="7">
    <source>
        <dbReference type="EMBL" id="RNA05527.1"/>
    </source>
</evidence>
<name>A0A3M7Q267_BRAPC</name>
<evidence type="ECO:0000256" key="1">
    <source>
        <dbReference type="ARBA" id="ARBA00004173"/>
    </source>
</evidence>
<dbReference type="Proteomes" id="UP000276133">
    <property type="component" value="Unassembled WGS sequence"/>
</dbReference>
<reference evidence="7 8" key="1">
    <citation type="journal article" date="2018" name="Sci. Rep.">
        <title>Genomic signatures of local adaptation to the degree of environmental predictability in rotifers.</title>
        <authorList>
            <person name="Franch-Gras L."/>
            <person name="Hahn C."/>
            <person name="Garcia-Roger E.M."/>
            <person name="Carmona M.J."/>
            <person name="Serra M."/>
            <person name="Gomez A."/>
        </authorList>
    </citation>
    <scope>NUCLEOTIDE SEQUENCE [LARGE SCALE GENOMIC DNA]</scope>
    <source>
        <strain evidence="7">HYR1</strain>
    </source>
</reference>
<evidence type="ECO:0000256" key="4">
    <source>
        <dbReference type="ARBA" id="ARBA00023128"/>
    </source>
</evidence>
<keyword evidence="8" id="KW-1185">Reference proteome</keyword>
<comment type="caution">
    <text evidence="7">The sequence shown here is derived from an EMBL/GenBank/DDBJ whole genome shotgun (WGS) entry which is preliminary data.</text>
</comment>
<dbReference type="OrthoDB" id="5673at2759"/>
<evidence type="ECO:0000256" key="6">
    <source>
        <dbReference type="SAM" id="Coils"/>
    </source>
</evidence>
<keyword evidence="6" id="KW-0175">Coiled coil</keyword>
<keyword evidence="3" id="KW-0809">Transit peptide</keyword>
<evidence type="ECO:0000256" key="5">
    <source>
        <dbReference type="ARBA" id="ARBA00023186"/>
    </source>
</evidence>
<dbReference type="PANTHER" id="PTHR21013">
    <property type="entry name" value="ATP SYNTHASE MITOCHONDRIAL F1 COMPLEX ASSEMBLY FACTOR 2/ATP12 PROTEIN, MITOCHONDRIAL PRECURSOR"/>
    <property type="match status" value="1"/>
</dbReference>
<dbReference type="AlphaFoldDB" id="A0A3M7Q267"/>
<dbReference type="InterPro" id="IPR023335">
    <property type="entry name" value="ATP12_ortho_dom_sf"/>
</dbReference>
<sequence>MSTFFARRIQLLGNLGKQLNKAPISSFVLTRQLSTSANRKERKRFYRQVSLAESFGSGPKMYEINLDKKKLKTPGANLFTVDNELLGQMVSFEWQSQKEYIKQYTMHLTSLVNTCIDNPGKLTKEVLMSSLNDYLQTDTLIYFDSNSIAKLDHLQETKWRPLVDWFNQKFPDLNLKIKKEIDNEDIFNFSQTEVFNPDMNSFVKYLNKNFDLNTMIAFNYIAECLKSVILTVALLERKIESVEEACDLAVLEQQHQYDQWGKVEWYHDINEAELRSRVSAAVLFIYLSNNSKYLVKKNLNYTNLQ</sequence>
<proteinExistence type="inferred from homology"/>
<gene>
    <name evidence="7" type="ORF">BpHYR1_002082</name>
</gene>
<dbReference type="InterPro" id="IPR011419">
    <property type="entry name" value="ATP12_ATP_synth-F1-assembly"/>
</dbReference>
<evidence type="ECO:0000313" key="8">
    <source>
        <dbReference type="Proteomes" id="UP000276133"/>
    </source>
</evidence>
<dbReference type="Gene3D" id="1.10.3580.10">
    <property type="entry name" value="ATP12 ATPase"/>
    <property type="match status" value="1"/>
</dbReference>
<comment type="similarity">
    <text evidence="2">Belongs to the ATP12 family.</text>
</comment>
<dbReference type="GO" id="GO:0033615">
    <property type="term" value="P:mitochondrial proton-transporting ATP synthase complex assembly"/>
    <property type="evidence" value="ECO:0007669"/>
    <property type="project" value="TreeGrafter"/>
</dbReference>
<feature type="coiled-coil region" evidence="6">
    <location>
        <begin position="225"/>
        <end position="252"/>
    </location>
</feature>
<evidence type="ECO:0000256" key="2">
    <source>
        <dbReference type="ARBA" id="ARBA00008231"/>
    </source>
</evidence>
<dbReference type="STRING" id="10195.A0A3M7Q267"/>
<dbReference type="PANTHER" id="PTHR21013:SF10">
    <property type="entry name" value="ATP SYNTHASE MITOCHONDRIAL F1 COMPLEX ASSEMBLY FACTOR 2"/>
    <property type="match status" value="1"/>
</dbReference>
<protein>
    <submittedName>
        <fullName evidence="7">ATP synthase mitochondrial F1 complex assembly factor 2</fullName>
    </submittedName>
</protein>
<evidence type="ECO:0000256" key="3">
    <source>
        <dbReference type="ARBA" id="ARBA00022946"/>
    </source>
</evidence>
<keyword evidence="4" id="KW-0496">Mitochondrion</keyword>
<dbReference type="EMBL" id="REGN01007679">
    <property type="protein sequence ID" value="RNA05527.1"/>
    <property type="molecule type" value="Genomic_DNA"/>
</dbReference>
<dbReference type="SUPFAM" id="SSF160909">
    <property type="entry name" value="ATP12-like"/>
    <property type="match status" value="1"/>
</dbReference>
<dbReference type="Pfam" id="PF07542">
    <property type="entry name" value="ATP12"/>
    <property type="match status" value="1"/>
</dbReference>
<keyword evidence="5" id="KW-0143">Chaperone</keyword>
<comment type="subcellular location">
    <subcellularLocation>
        <location evidence="1">Mitochondrion</location>
    </subcellularLocation>
</comment>
<dbReference type="GO" id="GO:0005739">
    <property type="term" value="C:mitochondrion"/>
    <property type="evidence" value="ECO:0007669"/>
    <property type="project" value="UniProtKB-SubCell"/>
</dbReference>